<feature type="signal peptide" evidence="5">
    <location>
        <begin position="1"/>
        <end position="22"/>
    </location>
</feature>
<keyword evidence="8" id="KW-1185">Reference proteome</keyword>
<dbReference type="OrthoDB" id="606851at2"/>
<evidence type="ECO:0000313" key="7">
    <source>
        <dbReference type="EMBL" id="PYF74815.1"/>
    </source>
</evidence>
<protein>
    <submittedName>
        <fullName evidence="7">Outer membrane receptor protein involved in Fe transport</fullName>
    </submittedName>
</protein>
<dbReference type="Gene3D" id="2.40.170.20">
    <property type="entry name" value="TonB-dependent receptor, beta-barrel domain"/>
    <property type="match status" value="1"/>
</dbReference>
<evidence type="ECO:0000256" key="2">
    <source>
        <dbReference type="ARBA" id="ARBA00023136"/>
    </source>
</evidence>
<accession>A0A318ULB0</accession>
<dbReference type="RefSeq" id="WP_110829612.1">
    <property type="nucleotide sequence ID" value="NZ_QKLU01000003.1"/>
</dbReference>
<evidence type="ECO:0000313" key="8">
    <source>
        <dbReference type="Proteomes" id="UP000248198"/>
    </source>
</evidence>
<comment type="subcellular location">
    <subcellularLocation>
        <location evidence="1">Cell outer membrane</location>
    </subcellularLocation>
</comment>
<evidence type="ECO:0000256" key="5">
    <source>
        <dbReference type="SAM" id="SignalP"/>
    </source>
</evidence>
<dbReference type="PANTHER" id="PTHR40980">
    <property type="entry name" value="PLUG DOMAIN-CONTAINING PROTEIN"/>
    <property type="match status" value="1"/>
</dbReference>
<sequence>MFKIADFFLFAGMLLLANGALAQSKIVQKVDTTDSAKLKKINLQGVEINFKKALIEKKVDRTVFNVERSVAAIGTDALELMAKVPGIRVVNDRVSLVGKGSVNIMINDKLSPLSEDDLANYLRSIPSDRIAKIEVITNPSAKYDAQGNNGLINIVLKKIIEQGFKGSANLGFTQAIYPTGSAGGNLSFKKDKITLFSNFNIRKGSTVPFEQSNVFYPDQTWNVVNRDRNFRLVPGGQIGMDYQASKNTLIGFSYNRGLTNFHSEENIKTRVLNKVQSLDSVLNSDAHARIRSNYNAANLYLKGFIDSLGKQVTINADWFKYEDNNQRFFDNRSFDQNGGMIPGSFAQYLSSSAQNLNLYTLKADADLPYTYFNLSLGTKLSFIKNESGVSFYKSRNDVYEPEQSQSNRFSYRENTQALYVNVNKTIKKWDFQLGLRSEYTQIKGTSANSINENDYLKLFPTLFIVYRLKEKSEFSLSYGRRINRPAYKKLNPFRWYNNQYFYSEGNPFLQPSYSNNVELSHTYAGLLTSTLSFNNTSDGYNEVNFTDPDNNIQILRPVNFVSSYKYQLSNSITFNQLKWWESLNQLDVFYIRSRSSIAQTIPLLDGFGAYFSTLNQFIFNKSRTMMGDVNFWCQFAGVNDLNQMKSQYSLDIGVKRLLLDKKLQLALNISDILKSRKDRYNSLVNNIRQEYDHYYDSRYVRLSIRYNFGNDKMKPQDHKPGNEEERKRSN</sequence>
<dbReference type="Gene3D" id="2.170.130.10">
    <property type="entry name" value="TonB-dependent receptor, plug domain"/>
    <property type="match status" value="1"/>
</dbReference>
<dbReference type="Pfam" id="PF14905">
    <property type="entry name" value="OMP_b-brl_3"/>
    <property type="match status" value="1"/>
</dbReference>
<feature type="region of interest" description="Disordered" evidence="4">
    <location>
        <begin position="711"/>
        <end position="730"/>
    </location>
</feature>
<dbReference type="InterPro" id="IPR037066">
    <property type="entry name" value="Plug_dom_sf"/>
</dbReference>
<dbReference type="InterPro" id="IPR041700">
    <property type="entry name" value="OMP_b-brl_3"/>
</dbReference>
<gene>
    <name evidence="7" type="ORF">B0O44_103261</name>
</gene>
<evidence type="ECO:0000256" key="4">
    <source>
        <dbReference type="SAM" id="MobiDB-lite"/>
    </source>
</evidence>
<evidence type="ECO:0000256" key="1">
    <source>
        <dbReference type="ARBA" id="ARBA00004442"/>
    </source>
</evidence>
<organism evidence="7 8">
    <name type="scientific">Pedobacter nutrimenti</name>
    <dbReference type="NCBI Taxonomy" id="1241337"/>
    <lineage>
        <taxon>Bacteria</taxon>
        <taxon>Pseudomonadati</taxon>
        <taxon>Bacteroidota</taxon>
        <taxon>Sphingobacteriia</taxon>
        <taxon>Sphingobacteriales</taxon>
        <taxon>Sphingobacteriaceae</taxon>
        <taxon>Pedobacter</taxon>
    </lineage>
</organism>
<comment type="caution">
    <text evidence="7">The sequence shown here is derived from an EMBL/GenBank/DDBJ whole genome shotgun (WGS) entry which is preliminary data.</text>
</comment>
<feature type="domain" description="Outer membrane protein beta-barrel" evidence="6">
    <location>
        <begin position="305"/>
        <end position="706"/>
    </location>
</feature>
<evidence type="ECO:0000256" key="3">
    <source>
        <dbReference type="ARBA" id="ARBA00023237"/>
    </source>
</evidence>
<reference evidence="7 8" key="1">
    <citation type="submission" date="2018-06" db="EMBL/GenBank/DDBJ databases">
        <title>Genomic Encyclopedia of Archaeal and Bacterial Type Strains, Phase II (KMG-II): from individual species to whole genera.</title>
        <authorList>
            <person name="Goeker M."/>
        </authorList>
    </citation>
    <scope>NUCLEOTIDE SEQUENCE [LARGE SCALE GENOMIC DNA]</scope>
    <source>
        <strain evidence="7 8">DSM 27372</strain>
    </source>
</reference>
<keyword evidence="5" id="KW-0732">Signal</keyword>
<evidence type="ECO:0000259" key="6">
    <source>
        <dbReference type="Pfam" id="PF14905"/>
    </source>
</evidence>
<feature type="chain" id="PRO_5016351738" evidence="5">
    <location>
        <begin position="23"/>
        <end position="730"/>
    </location>
</feature>
<proteinExistence type="predicted"/>
<dbReference type="AlphaFoldDB" id="A0A318ULB0"/>
<dbReference type="EMBL" id="QKLU01000003">
    <property type="protein sequence ID" value="PYF74815.1"/>
    <property type="molecule type" value="Genomic_DNA"/>
</dbReference>
<keyword evidence="2" id="KW-0472">Membrane</keyword>
<keyword evidence="3" id="KW-0998">Cell outer membrane</keyword>
<dbReference type="GO" id="GO:0009279">
    <property type="term" value="C:cell outer membrane"/>
    <property type="evidence" value="ECO:0007669"/>
    <property type="project" value="UniProtKB-SubCell"/>
</dbReference>
<dbReference type="SUPFAM" id="SSF56935">
    <property type="entry name" value="Porins"/>
    <property type="match status" value="1"/>
</dbReference>
<name>A0A318ULB0_9SPHI</name>
<dbReference type="InterPro" id="IPR036942">
    <property type="entry name" value="Beta-barrel_TonB_sf"/>
</dbReference>
<keyword evidence="7" id="KW-0675">Receptor</keyword>
<dbReference type="PANTHER" id="PTHR40980:SF4">
    <property type="entry name" value="TONB-DEPENDENT RECEPTOR-LIKE BETA-BARREL DOMAIN-CONTAINING PROTEIN"/>
    <property type="match status" value="1"/>
</dbReference>
<dbReference type="Proteomes" id="UP000248198">
    <property type="component" value="Unassembled WGS sequence"/>
</dbReference>